<dbReference type="Pfam" id="PF03466">
    <property type="entry name" value="LysR_substrate"/>
    <property type="match status" value="1"/>
</dbReference>
<proteinExistence type="inferred from homology"/>
<dbReference type="EMBL" id="JAJHVV010000008">
    <property type="protein sequence ID" value="MCK6264511.1"/>
    <property type="molecule type" value="Genomic_DNA"/>
</dbReference>
<dbReference type="PRINTS" id="PR00039">
    <property type="entry name" value="HTHLYSR"/>
</dbReference>
<dbReference type="InterPro" id="IPR000847">
    <property type="entry name" value="LysR_HTH_N"/>
</dbReference>
<dbReference type="Pfam" id="PF00126">
    <property type="entry name" value="HTH_1"/>
    <property type="match status" value="1"/>
</dbReference>
<evidence type="ECO:0000259" key="5">
    <source>
        <dbReference type="PROSITE" id="PS50931"/>
    </source>
</evidence>
<feature type="domain" description="HTH lysR-type" evidence="5">
    <location>
        <begin position="9"/>
        <end position="66"/>
    </location>
</feature>
<evidence type="ECO:0000256" key="3">
    <source>
        <dbReference type="ARBA" id="ARBA00023125"/>
    </source>
</evidence>
<comment type="similarity">
    <text evidence="1">Belongs to the LysR transcriptional regulatory family.</text>
</comment>
<protein>
    <submittedName>
        <fullName evidence="6">LysR family transcriptional regulator</fullName>
    </submittedName>
</protein>
<dbReference type="PANTHER" id="PTHR30118:SF7">
    <property type="entry name" value="TRANSCRIPTIONAL REGULATOR LYSR FAMILY"/>
    <property type="match status" value="1"/>
</dbReference>
<dbReference type="GO" id="GO:0003677">
    <property type="term" value="F:DNA binding"/>
    <property type="evidence" value="ECO:0007669"/>
    <property type="project" value="UniProtKB-KW"/>
</dbReference>
<evidence type="ECO:0000313" key="7">
    <source>
        <dbReference type="Proteomes" id="UP001139559"/>
    </source>
</evidence>
<accession>A0A9X1XKQ9</accession>
<keyword evidence="7" id="KW-1185">Reference proteome</keyword>
<dbReference type="SUPFAM" id="SSF53850">
    <property type="entry name" value="Periplasmic binding protein-like II"/>
    <property type="match status" value="1"/>
</dbReference>
<dbReference type="Proteomes" id="UP001139559">
    <property type="component" value="Unassembled WGS sequence"/>
</dbReference>
<dbReference type="InterPro" id="IPR050389">
    <property type="entry name" value="LysR-type_TF"/>
</dbReference>
<dbReference type="InterPro" id="IPR005119">
    <property type="entry name" value="LysR_subst-bd"/>
</dbReference>
<evidence type="ECO:0000256" key="2">
    <source>
        <dbReference type="ARBA" id="ARBA00023015"/>
    </source>
</evidence>
<dbReference type="Gene3D" id="3.40.190.290">
    <property type="match status" value="1"/>
</dbReference>
<comment type="caution">
    <text evidence="6">The sequence shown here is derived from an EMBL/GenBank/DDBJ whole genome shotgun (WGS) entry which is preliminary data.</text>
</comment>
<dbReference type="InterPro" id="IPR036390">
    <property type="entry name" value="WH_DNA-bd_sf"/>
</dbReference>
<dbReference type="InterPro" id="IPR036388">
    <property type="entry name" value="WH-like_DNA-bd_sf"/>
</dbReference>
<dbReference type="SUPFAM" id="SSF46785">
    <property type="entry name" value="Winged helix' DNA-binding domain"/>
    <property type="match status" value="1"/>
</dbReference>
<keyword evidence="3" id="KW-0238">DNA-binding</keyword>
<dbReference type="RefSeq" id="WP_248009581.1">
    <property type="nucleotide sequence ID" value="NZ_JAJHVV010000008.1"/>
</dbReference>
<evidence type="ECO:0000313" key="6">
    <source>
        <dbReference type="EMBL" id="MCK6264511.1"/>
    </source>
</evidence>
<sequence>MKDDEMLSLDFNSLKLLKVLDEERNTGLAADRLYLSQSAVSKALKRLREQLEDPLFERTGAGLIPTEKCQRLLNKLPNIISALDDLYSQKEEFTPGDYTGDISININTTLCRPLMTHLFLRLHELAPHATVSLENWSVKTETKIKQGTIDLAINYKSTELSKEISSVTTNYPEFRLCCHKNSPLTRLKSVSIEDVASYPFVLAIMPDHDFRGGTLISYFNKRGYEPNILLRSDKVDICLDTVRKVHSVMGVCEIVQSDLFDEVTLININHWEGIEHKPIACFVNYKFRETSYTRWLIDTVQEVIEELY</sequence>
<gene>
    <name evidence="6" type="ORF">KP803_14615</name>
</gene>
<dbReference type="AlphaFoldDB" id="A0A9X1XKQ9"/>
<evidence type="ECO:0000256" key="1">
    <source>
        <dbReference type="ARBA" id="ARBA00009437"/>
    </source>
</evidence>
<dbReference type="PANTHER" id="PTHR30118">
    <property type="entry name" value="HTH-TYPE TRANSCRIPTIONAL REGULATOR LEUO-RELATED"/>
    <property type="match status" value="1"/>
</dbReference>
<dbReference type="CDD" id="cd05466">
    <property type="entry name" value="PBP2_LTTR_substrate"/>
    <property type="match status" value="1"/>
</dbReference>
<reference evidence="6" key="1">
    <citation type="submission" date="2021-11" db="EMBL/GenBank/DDBJ databases">
        <title>Vibrio ZSDE26 sp. nov. and Vibrio ZSDZ34 sp. nov., isolated from coastal seawater in Qingdao.</title>
        <authorList>
            <person name="Zhang P."/>
        </authorList>
    </citation>
    <scope>NUCLEOTIDE SEQUENCE</scope>
    <source>
        <strain evidence="6">ZSDE26</strain>
    </source>
</reference>
<keyword evidence="2" id="KW-0805">Transcription regulation</keyword>
<dbReference type="PROSITE" id="PS50931">
    <property type="entry name" value="HTH_LYSR"/>
    <property type="match status" value="1"/>
</dbReference>
<dbReference type="GO" id="GO:0003700">
    <property type="term" value="F:DNA-binding transcription factor activity"/>
    <property type="evidence" value="ECO:0007669"/>
    <property type="project" value="InterPro"/>
</dbReference>
<evidence type="ECO:0000256" key="4">
    <source>
        <dbReference type="ARBA" id="ARBA00023163"/>
    </source>
</evidence>
<dbReference type="Gene3D" id="1.10.10.10">
    <property type="entry name" value="Winged helix-like DNA-binding domain superfamily/Winged helix DNA-binding domain"/>
    <property type="match status" value="1"/>
</dbReference>
<name>A0A9X1XKQ9_9VIBR</name>
<organism evidence="6 7">
    <name type="scientific">Vibrio amylolyticus</name>
    <dbReference type="NCBI Taxonomy" id="2847292"/>
    <lineage>
        <taxon>Bacteria</taxon>
        <taxon>Pseudomonadati</taxon>
        <taxon>Pseudomonadota</taxon>
        <taxon>Gammaproteobacteria</taxon>
        <taxon>Vibrionales</taxon>
        <taxon>Vibrionaceae</taxon>
        <taxon>Vibrio</taxon>
    </lineage>
</organism>
<keyword evidence="4" id="KW-0804">Transcription</keyword>